<evidence type="ECO:0000313" key="3">
    <source>
        <dbReference type="Proteomes" id="UP000246464"/>
    </source>
</evidence>
<sequence>MLINPGLWTEELYSQSNRCGVYVGVRLAFENPLPIERAVLHTGDWRDLVSPENSVSVFRAFRFVLRAVICESVEIIIGDSLGCARLTCHNDADLHPARAYRC</sequence>
<keyword evidence="3" id="KW-1185">Reference proteome</keyword>
<dbReference type="Proteomes" id="UP000246464">
    <property type="component" value="Chromosome 14"/>
</dbReference>
<protein>
    <submittedName>
        <fullName evidence="1">Uncharacterized protein</fullName>
    </submittedName>
</protein>
<organism evidence="1 3">
    <name type="scientific">Scophthalmus maximus</name>
    <name type="common">Turbot</name>
    <name type="synonym">Psetta maxima</name>
    <dbReference type="NCBI Taxonomy" id="52904"/>
    <lineage>
        <taxon>Eukaryota</taxon>
        <taxon>Metazoa</taxon>
        <taxon>Chordata</taxon>
        <taxon>Craniata</taxon>
        <taxon>Vertebrata</taxon>
        <taxon>Euteleostomi</taxon>
        <taxon>Actinopterygii</taxon>
        <taxon>Neopterygii</taxon>
        <taxon>Teleostei</taxon>
        <taxon>Neoteleostei</taxon>
        <taxon>Acanthomorphata</taxon>
        <taxon>Carangaria</taxon>
        <taxon>Pleuronectiformes</taxon>
        <taxon>Pleuronectoidei</taxon>
        <taxon>Scophthalmidae</taxon>
        <taxon>Scophthalmus</taxon>
    </lineage>
</organism>
<evidence type="ECO:0000313" key="4">
    <source>
        <dbReference type="Proteomes" id="UP000438429"/>
    </source>
</evidence>
<evidence type="ECO:0000313" key="2">
    <source>
        <dbReference type="EMBL" id="KAF0026374.1"/>
    </source>
</evidence>
<reference evidence="2 4" key="2">
    <citation type="submission" date="2019-06" db="EMBL/GenBank/DDBJ databases">
        <title>Draft genomes of female and male turbot (Scophthalmus maximus).</title>
        <authorList>
            <person name="Xu H."/>
            <person name="Xu X.-W."/>
            <person name="Shao C."/>
            <person name="Chen S."/>
        </authorList>
    </citation>
    <scope>NUCLEOTIDE SEQUENCE [LARGE SCALE GENOMIC DNA]</scope>
    <source>
        <strain evidence="2">Ysfricsl-2016a</strain>
        <tissue evidence="2">Blood</tissue>
    </source>
</reference>
<accession>A0A2U9CE85</accession>
<evidence type="ECO:0000313" key="1">
    <source>
        <dbReference type="EMBL" id="AWP13182.1"/>
    </source>
</evidence>
<name>A0A2U9CE85_SCOMX</name>
<proteinExistence type="predicted"/>
<dbReference type="EMBL" id="VEVO01000019">
    <property type="protein sequence ID" value="KAF0026374.1"/>
    <property type="molecule type" value="Genomic_DNA"/>
</dbReference>
<reference evidence="1 3" key="1">
    <citation type="submission" date="2017-12" db="EMBL/GenBank/DDBJ databases">
        <title>Integrating genomic resources of turbot (Scophthalmus maximus) in depth evaluation of genetic and physical mapping variation across individuals.</title>
        <authorList>
            <person name="Martinez P."/>
        </authorList>
    </citation>
    <scope>NUCLEOTIDE SEQUENCE [LARGE SCALE GENOMIC DNA]</scope>
</reference>
<dbReference type="Proteomes" id="UP000438429">
    <property type="component" value="Unassembled WGS sequence"/>
</dbReference>
<gene>
    <name evidence="2" type="ORF">F2P81_021111</name>
    <name evidence="1" type="ORF">SMAX5B_018274</name>
</gene>
<dbReference type="AlphaFoldDB" id="A0A2U9CE85"/>
<dbReference type="EMBL" id="CP026256">
    <property type="protein sequence ID" value="AWP13182.1"/>
    <property type="molecule type" value="Genomic_DNA"/>
</dbReference>